<dbReference type="InterPro" id="IPR000673">
    <property type="entry name" value="Sig_transdc_resp-reg_Me-estase"/>
</dbReference>
<dbReference type="PANTHER" id="PTHR42872">
    <property type="entry name" value="PROTEIN-GLUTAMATE METHYLESTERASE/PROTEIN-GLUTAMINE GLUTAMINASE"/>
    <property type="match status" value="1"/>
</dbReference>
<feature type="active site" evidence="4">
    <location>
        <position position="41"/>
    </location>
</feature>
<feature type="domain" description="CheB-type methylesterase" evidence="5">
    <location>
        <begin position="2"/>
        <end position="167"/>
    </location>
</feature>
<evidence type="ECO:0000256" key="1">
    <source>
        <dbReference type="ARBA" id="ARBA00022801"/>
    </source>
</evidence>
<evidence type="ECO:0000256" key="4">
    <source>
        <dbReference type="PROSITE-ProRule" id="PRU00050"/>
    </source>
</evidence>
<gene>
    <name evidence="6" type="ORF">ACFOSU_17405</name>
</gene>
<dbReference type="Proteomes" id="UP001595462">
    <property type="component" value="Unassembled WGS sequence"/>
</dbReference>
<dbReference type="PANTHER" id="PTHR42872:SF6">
    <property type="entry name" value="PROTEIN-GLUTAMATE METHYLESTERASE_PROTEIN-GLUTAMINE GLUTAMINASE"/>
    <property type="match status" value="1"/>
</dbReference>
<reference evidence="7" key="1">
    <citation type="journal article" date="2019" name="Int. J. Syst. Evol. Microbiol.">
        <title>The Global Catalogue of Microorganisms (GCM) 10K type strain sequencing project: providing services to taxonomists for standard genome sequencing and annotation.</title>
        <authorList>
            <consortium name="The Broad Institute Genomics Platform"/>
            <consortium name="The Broad Institute Genome Sequencing Center for Infectious Disease"/>
            <person name="Wu L."/>
            <person name="Ma J."/>
        </authorList>
    </citation>
    <scope>NUCLEOTIDE SEQUENCE [LARGE SCALE GENOMIC DNA]</scope>
    <source>
        <strain evidence="7">KCTC 52640</strain>
    </source>
</reference>
<proteinExistence type="predicted"/>
<sequence length="193" mass="20541">MSVRSTRALAIGGSSGSLSVLSMLLEHIVADSGLVVVVCVHTGSRDIDELCGLFARHCAIPVQEAGEREPLAPGRVYVACGGYHLLVERCREFALCAGSRVEYARPSIDVLFETMAEAYGQSLAAMLLSGANADGARGLRYIHELGGLTYVQRPDTASAEQMPRAALALFTPDHENSPQQLGLAIGEMSRVKP</sequence>
<comment type="caution">
    <text evidence="6">The sequence shown here is derived from an EMBL/GenBank/DDBJ whole genome shotgun (WGS) entry which is preliminary data.</text>
</comment>
<feature type="active site" evidence="4">
    <location>
        <position position="134"/>
    </location>
</feature>
<accession>A0ABV7ES95</accession>
<keyword evidence="7" id="KW-1185">Reference proteome</keyword>
<name>A0ABV7ES95_9GAMM</name>
<dbReference type="SUPFAM" id="SSF52738">
    <property type="entry name" value="Methylesterase CheB, C-terminal domain"/>
    <property type="match status" value="1"/>
</dbReference>
<feature type="active site" evidence="4">
    <location>
        <position position="14"/>
    </location>
</feature>
<organism evidence="6 7">
    <name type="scientific">Salinisphaera aquimarina</name>
    <dbReference type="NCBI Taxonomy" id="2094031"/>
    <lineage>
        <taxon>Bacteria</taxon>
        <taxon>Pseudomonadati</taxon>
        <taxon>Pseudomonadota</taxon>
        <taxon>Gammaproteobacteria</taxon>
        <taxon>Salinisphaerales</taxon>
        <taxon>Salinisphaeraceae</taxon>
        <taxon>Salinisphaera</taxon>
    </lineage>
</organism>
<comment type="catalytic activity">
    <reaction evidence="3">
        <text>[protein]-L-glutamate 5-O-methyl ester + H2O = L-glutamyl-[protein] + methanol + H(+)</text>
        <dbReference type="Rhea" id="RHEA:23236"/>
        <dbReference type="Rhea" id="RHEA-COMP:10208"/>
        <dbReference type="Rhea" id="RHEA-COMP:10311"/>
        <dbReference type="ChEBI" id="CHEBI:15377"/>
        <dbReference type="ChEBI" id="CHEBI:15378"/>
        <dbReference type="ChEBI" id="CHEBI:17790"/>
        <dbReference type="ChEBI" id="CHEBI:29973"/>
        <dbReference type="ChEBI" id="CHEBI:82795"/>
        <dbReference type="EC" id="3.1.1.61"/>
    </reaction>
</comment>
<dbReference type="CDD" id="cd16433">
    <property type="entry name" value="CheB"/>
    <property type="match status" value="1"/>
</dbReference>
<evidence type="ECO:0000256" key="3">
    <source>
        <dbReference type="ARBA" id="ARBA00048267"/>
    </source>
</evidence>
<dbReference type="InterPro" id="IPR035909">
    <property type="entry name" value="CheB_C"/>
</dbReference>
<keyword evidence="4" id="KW-0145">Chemotaxis</keyword>
<dbReference type="PROSITE" id="PS50122">
    <property type="entry name" value="CHEB"/>
    <property type="match status" value="1"/>
</dbReference>
<dbReference type="Pfam" id="PF01339">
    <property type="entry name" value="CheB_methylest"/>
    <property type="match status" value="1"/>
</dbReference>
<evidence type="ECO:0000313" key="6">
    <source>
        <dbReference type="EMBL" id="MFC3105653.1"/>
    </source>
</evidence>
<dbReference type="EC" id="3.1.1.61" evidence="2"/>
<dbReference type="Gene3D" id="3.40.50.180">
    <property type="entry name" value="Methylesterase CheB, C-terminal domain"/>
    <property type="match status" value="1"/>
</dbReference>
<evidence type="ECO:0000256" key="2">
    <source>
        <dbReference type="ARBA" id="ARBA00039140"/>
    </source>
</evidence>
<protein>
    <recommendedName>
        <fullName evidence="2">protein-glutamate methylesterase</fullName>
        <ecNumber evidence="2">3.1.1.61</ecNumber>
    </recommendedName>
</protein>
<evidence type="ECO:0000259" key="5">
    <source>
        <dbReference type="PROSITE" id="PS50122"/>
    </source>
</evidence>
<keyword evidence="1 4" id="KW-0378">Hydrolase</keyword>
<dbReference type="RefSeq" id="WP_380691190.1">
    <property type="nucleotide sequence ID" value="NZ_JBHRSS010000008.1"/>
</dbReference>
<evidence type="ECO:0000313" key="7">
    <source>
        <dbReference type="Proteomes" id="UP001595462"/>
    </source>
</evidence>
<dbReference type="EMBL" id="JBHRSS010000008">
    <property type="protein sequence ID" value="MFC3105653.1"/>
    <property type="molecule type" value="Genomic_DNA"/>
</dbReference>